<feature type="compositionally biased region" description="Basic and acidic residues" evidence="1">
    <location>
        <begin position="278"/>
        <end position="294"/>
    </location>
</feature>
<feature type="compositionally biased region" description="Pro residues" evidence="1">
    <location>
        <begin position="179"/>
        <end position="189"/>
    </location>
</feature>
<feature type="compositionally biased region" description="Pro residues" evidence="1">
    <location>
        <begin position="773"/>
        <end position="783"/>
    </location>
</feature>
<dbReference type="STRING" id="1328759.A0A5C2SF78"/>
<evidence type="ECO:0000313" key="2">
    <source>
        <dbReference type="EMBL" id="RPD59996.1"/>
    </source>
</evidence>
<dbReference type="PANTHER" id="PTHR45691">
    <property type="entry name" value="PROTEIN DIAPHANOUS"/>
    <property type="match status" value="1"/>
</dbReference>
<feature type="compositionally biased region" description="Low complexity" evidence="1">
    <location>
        <begin position="121"/>
        <end position="134"/>
    </location>
</feature>
<feature type="compositionally biased region" description="Polar residues" evidence="1">
    <location>
        <begin position="45"/>
        <end position="57"/>
    </location>
</feature>
<protein>
    <submittedName>
        <fullName evidence="2">Uncharacterized protein</fullName>
    </submittedName>
</protein>
<dbReference type="PANTHER" id="PTHR45691:SF1">
    <property type="entry name" value="FH2 DOMAIN-CONTAINING PROTEIN 1-RELATED"/>
    <property type="match status" value="1"/>
</dbReference>
<feature type="compositionally biased region" description="Acidic residues" evidence="1">
    <location>
        <begin position="494"/>
        <end position="503"/>
    </location>
</feature>
<feature type="region of interest" description="Disordered" evidence="1">
    <location>
        <begin position="256"/>
        <end position="793"/>
    </location>
</feature>
<feature type="compositionally biased region" description="Polar residues" evidence="1">
    <location>
        <begin position="593"/>
        <end position="602"/>
    </location>
</feature>
<dbReference type="OrthoDB" id="3271227at2759"/>
<evidence type="ECO:0000256" key="1">
    <source>
        <dbReference type="SAM" id="MobiDB-lite"/>
    </source>
</evidence>
<name>A0A5C2SF78_9APHY</name>
<dbReference type="InterPro" id="IPR051412">
    <property type="entry name" value="Formin_Homology_Diaphanous_sf"/>
</dbReference>
<feature type="compositionally biased region" description="Polar residues" evidence="1">
    <location>
        <begin position="702"/>
        <end position="728"/>
    </location>
</feature>
<feature type="compositionally biased region" description="Polar residues" evidence="1">
    <location>
        <begin position="108"/>
        <end position="119"/>
    </location>
</feature>
<accession>A0A5C2SF78</accession>
<feature type="compositionally biased region" description="Low complexity" evidence="1">
    <location>
        <begin position="333"/>
        <end position="343"/>
    </location>
</feature>
<feature type="compositionally biased region" description="Polar residues" evidence="1">
    <location>
        <begin position="737"/>
        <end position="750"/>
    </location>
</feature>
<feature type="compositionally biased region" description="Acidic residues" evidence="1">
    <location>
        <begin position="1"/>
        <end position="17"/>
    </location>
</feature>
<feature type="region of interest" description="Disordered" evidence="1">
    <location>
        <begin position="1"/>
        <end position="84"/>
    </location>
</feature>
<feature type="compositionally biased region" description="Acidic residues" evidence="1">
    <location>
        <begin position="404"/>
        <end position="414"/>
    </location>
</feature>
<sequence>MAYDDGYVEDSEGEESMVLEPRRGNPGAGLPPPPRLQLPGRAANETVSTVQTANFTDLPTGPKQRAPQPPKGRQDTTVSEIQTANFTADRSVVSDISSFSPAMRPGISSIQTAGTSGVAATTDSSISTSSSIQPAPRPRPKPRPVKRKDPANPASSISNSTPASIASSSASTSVSFLNPMPPPPLPVQPPLASSSFPPTAPTELATDVSQRISDSGVEMGNFSMMGIADRAKMRSRARSQAKGKQVAVQDDVIELSSSDDELSFLPPSKSKAQPKGKKTQEKAKEKGKKARDSSKPSPKKRAKTTHEPDGFESDVDTIPMPTSDFPISPHIPPHVSHGSSQLPPSDPPPPPSTSGSSSSRSVPRTSQDLGGASRRRDESPFSSPPPLMPRKRKRPPPALAALADESDFGADEDSVLVGTDAAPTAAKTQKKARRPPAPAPAPLPSPSVVPETQPPPVKPKPARRKRKDAEEDDEDWAAGPVEKPTKSRKKARTEEEDEDEWAGDEPSKSKAKGKKGAKKAAAKEKAPPKERPARAKAKAKAGAKDKLPPSKEIIEDSDVEAELELTKDKEEEMMPPPPVPAPASKRREKEKNPSSSATSANDVQPDPKDAPLDAPALKKGKGKQRAVVLSDDEDDGANAADISTNTIATDIDAPALAPQKKGRRSSGGEQGSKENDVPESPARAVSKSSAASPYKPVMPVTPNANAGRTSFTNTNRTYTISSKKSTPMSELIRKVSSLPSSPFPQTSRPTYSPLAKASKSMLRRIAPLHPNRRTPPPPPPKAPPKPKSKKMLELEEKWELELEESVEGWYALPEEERAALRRAKRDHELGYED</sequence>
<dbReference type="GO" id="GO:0030041">
    <property type="term" value="P:actin filament polymerization"/>
    <property type="evidence" value="ECO:0007669"/>
    <property type="project" value="TreeGrafter"/>
</dbReference>
<reference evidence="2" key="1">
    <citation type="journal article" date="2018" name="Genome Biol. Evol.">
        <title>Genomics and development of Lentinus tigrinus, a white-rot wood-decaying mushroom with dimorphic fruiting bodies.</title>
        <authorList>
            <person name="Wu B."/>
            <person name="Xu Z."/>
            <person name="Knudson A."/>
            <person name="Carlson A."/>
            <person name="Chen N."/>
            <person name="Kovaka S."/>
            <person name="LaButti K."/>
            <person name="Lipzen A."/>
            <person name="Pennachio C."/>
            <person name="Riley R."/>
            <person name="Schakwitz W."/>
            <person name="Umezawa K."/>
            <person name="Ohm R.A."/>
            <person name="Grigoriev I.V."/>
            <person name="Nagy L.G."/>
            <person name="Gibbons J."/>
            <person name="Hibbett D."/>
        </authorList>
    </citation>
    <scope>NUCLEOTIDE SEQUENCE [LARGE SCALE GENOMIC DNA]</scope>
    <source>
        <strain evidence="2">ALCF2SS1-6</strain>
    </source>
</reference>
<feature type="compositionally biased region" description="Pro residues" evidence="1">
    <location>
        <begin position="435"/>
        <end position="459"/>
    </location>
</feature>
<feature type="compositionally biased region" description="Polar residues" evidence="1">
    <location>
        <begin position="75"/>
        <end position="84"/>
    </location>
</feature>
<feature type="region of interest" description="Disordered" evidence="1">
    <location>
        <begin position="97"/>
        <end position="222"/>
    </location>
</feature>
<dbReference type="GO" id="GO:0005884">
    <property type="term" value="C:actin filament"/>
    <property type="evidence" value="ECO:0007669"/>
    <property type="project" value="TreeGrafter"/>
</dbReference>
<evidence type="ECO:0000313" key="3">
    <source>
        <dbReference type="Proteomes" id="UP000313359"/>
    </source>
</evidence>
<feature type="compositionally biased region" description="Basic and acidic residues" evidence="1">
    <location>
        <begin position="521"/>
        <end position="533"/>
    </location>
</feature>
<dbReference type="EMBL" id="ML122267">
    <property type="protein sequence ID" value="RPD59996.1"/>
    <property type="molecule type" value="Genomic_DNA"/>
</dbReference>
<gene>
    <name evidence="2" type="ORF">L227DRAFT_611416</name>
</gene>
<feature type="compositionally biased region" description="Low complexity" evidence="1">
    <location>
        <begin position="353"/>
        <end position="368"/>
    </location>
</feature>
<dbReference type="AlphaFoldDB" id="A0A5C2SF78"/>
<feature type="compositionally biased region" description="Basic residues" evidence="1">
    <location>
        <begin position="509"/>
        <end position="520"/>
    </location>
</feature>
<feature type="compositionally biased region" description="Basic and acidic residues" evidence="1">
    <location>
        <begin position="542"/>
        <end position="554"/>
    </location>
</feature>
<keyword evidence="3" id="KW-1185">Reference proteome</keyword>
<proteinExistence type="predicted"/>
<dbReference type="Proteomes" id="UP000313359">
    <property type="component" value="Unassembled WGS sequence"/>
</dbReference>
<feature type="compositionally biased region" description="Low complexity" evidence="1">
    <location>
        <begin position="151"/>
        <end position="173"/>
    </location>
</feature>
<organism evidence="2 3">
    <name type="scientific">Lentinus tigrinus ALCF2SS1-6</name>
    <dbReference type="NCBI Taxonomy" id="1328759"/>
    <lineage>
        <taxon>Eukaryota</taxon>
        <taxon>Fungi</taxon>
        <taxon>Dikarya</taxon>
        <taxon>Basidiomycota</taxon>
        <taxon>Agaricomycotina</taxon>
        <taxon>Agaricomycetes</taxon>
        <taxon>Polyporales</taxon>
        <taxon>Polyporaceae</taxon>
        <taxon>Lentinus</taxon>
    </lineage>
</organism>